<gene>
    <name evidence="3" type="ORF">EJ08DRAFT_697086</name>
</gene>
<evidence type="ECO:0000313" key="3">
    <source>
        <dbReference type="EMBL" id="KAF2430878.1"/>
    </source>
</evidence>
<feature type="signal peptide" evidence="2">
    <location>
        <begin position="1"/>
        <end position="16"/>
    </location>
</feature>
<keyword evidence="2" id="KW-0732">Signal</keyword>
<feature type="chain" id="PRO_5040289937" description="Lytic polysaccharide monooxygenase" evidence="2">
    <location>
        <begin position="17"/>
        <end position="336"/>
    </location>
</feature>
<organism evidence="3 4">
    <name type="scientific">Tothia fuscella</name>
    <dbReference type="NCBI Taxonomy" id="1048955"/>
    <lineage>
        <taxon>Eukaryota</taxon>
        <taxon>Fungi</taxon>
        <taxon>Dikarya</taxon>
        <taxon>Ascomycota</taxon>
        <taxon>Pezizomycotina</taxon>
        <taxon>Dothideomycetes</taxon>
        <taxon>Pleosporomycetidae</taxon>
        <taxon>Venturiales</taxon>
        <taxon>Cylindrosympodiaceae</taxon>
        <taxon>Tothia</taxon>
    </lineage>
</organism>
<evidence type="ECO:0000256" key="1">
    <source>
        <dbReference type="SAM" id="MobiDB-lite"/>
    </source>
</evidence>
<dbReference type="OrthoDB" id="2342176at2759"/>
<proteinExistence type="predicted"/>
<dbReference type="PANTHER" id="PTHR36182">
    <property type="entry name" value="PROTEIN, PUTATIVE (AFU_ORTHOLOGUE AFUA_6G10930)-RELATED"/>
    <property type="match status" value="1"/>
</dbReference>
<feature type="region of interest" description="Disordered" evidence="1">
    <location>
        <begin position="209"/>
        <end position="269"/>
    </location>
</feature>
<name>A0A9P4NT27_9PEZI</name>
<dbReference type="Proteomes" id="UP000800235">
    <property type="component" value="Unassembled WGS sequence"/>
</dbReference>
<dbReference type="PANTHER" id="PTHR36182:SF1">
    <property type="entry name" value="PROTEIN, PUTATIVE (AFU_ORTHOLOGUE AFUA_6G10930)-RELATED"/>
    <property type="match status" value="1"/>
</dbReference>
<keyword evidence="4" id="KW-1185">Reference proteome</keyword>
<dbReference type="EMBL" id="MU007036">
    <property type="protein sequence ID" value="KAF2430878.1"/>
    <property type="molecule type" value="Genomic_DNA"/>
</dbReference>
<protein>
    <recommendedName>
        <fullName evidence="5">Lytic polysaccharide monooxygenase</fullName>
    </recommendedName>
</protein>
<feature type="compositionally biased region" description="Basic residues" evidence="1">
    <location>
        <begin position="241"/>
        <end position="255"/>
    </location>
</feature>
<comment type="caution">
    <text evidence="3">The sequence shown here is derived from an EMBL/GenBank/DDBJ whole genome shotgun (WGS) entry which is preliminary data.</text>
</comment>
<sequence length="336" mass="36140">MILLSLLLLLLSAINAHMQLHSPAPFNASNNPHTTGPPDNELVYPFNCCGRKHEYPCKGYHKLLGTPAGAPTAEWAAGSKQQWSMSGPAPLGANHYGGSCQIGFSTDKGATFRTVVSYEGNCPHRKGGVDPISQVFDFIVPEDLPEGDVLFAWTWINREEEFNMNCAAVRIVGSKVEGSDGKGEGDGVSSVVEALSKTAAIVVSTAEATATLSQQERKQEISTAETAATPTPASPISPPHPHGRFYSKHFHHHPARNSLPVAPRSSVKQGQYSTFQKRATAFSSRPIMFAPDFWNGCTTPRTNAELKYPDPGPEVVRGDGEYPVHLPGGRCGGYDS</sequence>
<evidence type="ECO:0000313" key="4">
    <source>
        <dbReference type="Proteomes" id="UP000800235"/>
    </source>
</evidence>
<dbReference type="Gene3D" id="2.70.50.70">
    <property type="match status" value="1"/>
</dbReference>
<feature type="compositionally biased region" description="Low complexity" evidence="1">
    <location>
        <begin position="221"/>
        <end position="231"/>
    </location>
</feature>
<evidence type="ECO:0008006" key="5">
    <source>
        <dbReference type="Google" id="ProtNLM"/>
    </source>
</evidence>
<accession>A0A9P4NT27</accession>
<reference evidence="3" key="1">
    <citation type="journal article" date="2020" name="Stud. Mycol.">
        <title>101 Dothideomycetes genomes: a test case for predicting lifestyles and emergence of pathogens.</title>
        <authorList>
            <person name="Haridas S."/>
            <person name="Albert R."/>
            <person name="Binder M."/>
            <person name="Bloem J."/>
            <person name="Labutti K."/>
            <person name="Salamov A."/>
            <person name="Andreopoulos B."/>
            <person name="Baker S."/>
            <person name="Barry K."/>
            <person name="Bills G."/>
            <person name="Bluhm B."/>
            <person name="Cannon C."/>
            <person name="Castanera R."/>
            <person name="Culley D."/>
            <person name="Daum C."/>
            <person name="Ezra D."/>
            <person name="Gonzalez J."/>
            <person name="Henrissat B."/>
            <person name="Kuo A."/>
            <person name="Liang C."/>
            <person name="Lipzen A."/>
            <person name="Lutzoni F."/>
            <person name="Magnuson J."/>
            <person name="Mondo S."/>
            <person name="Nolan M."/>
            <person name="Ohm R."/>
            <person name="Pangilinan J."/>
            <person name="Park H.-J."/>
            <person name="Ramirez L."/>
            <person name="Alfaro M."/>
            <person name="Sun H."/>
            <person name="Tritt A."/>
            <person name="Yoshinaga Y."/>
            <person name="Zwiers L.-H."/>
            <person name="Turgeon B."/>
            <person name="Goodwin S."/>
            <person name="Spatafora J."/>
            <person name="Crous P."/>
            <person name="Grigoriev I."/>
        </authorList>
    </citation>
    <scope>NUCLEOTIDE SEQUENCE</scope>
    <source>
        <strain evidence="3">CBS 130266</strain>
    </source>
</reference>
<dbReference type="AlphaFoldDB" id="A0A9P4NT27"/>
<evidence type="ECO:0000256" key="2">
    <source>
        <dbReference type="SAM" id="SignalP"/>
    </source>
</evidence>